<reference evidence="1" key="1">
    <citation type="submission" date="2018-12" db="EMBL/GenBank/DDBJ databases">
        <title>Novel natural products biosynthetic potential of the class Ktedonobacteria.</title>
        <authorList>
            <person name="Zheng Y."/>
            <person name="Saitou A."/>
            <person name="Wang C.M."/>
            <person name="Toyoda A."/>
            <person name="Minakuchi Y."/>
            <person name="Sekiguchi Y."/>
            <person name="Ueda K."/>
            <person name="Takano H."/>
            <person name="Sakai Y."/>
            <person name="Yokota A."/>
            <person name="Yabe S."/>
        </authorList>
    </citation>
    <scope>NUCLEOTIDE SEQUENCE</scope>
    <source>
        <strain evidence="1">A3-2</strain>
    </source>
</reference>
<dbReference type="EMBL" id="AP019377">
    <property type="protein sequence ID" value="BBH92755.1"/>
    <property type="molecule type" value="Genomic_DNA"/>
</dbReference>
<gene>
    <name evidence="1" type="ORF">KTA_09540</name>
</gene>
<protein>
    <submittedName>
        <fullName evidence="1">Uncharacterized protein</fullName>
    </submittedName>
</protein>
<name>A0A455T2P3_9CHLR</name>
<organism evidence="1">
    <name type="scientific">Thermogemmatispora argillosa</name>
    <dbReference type="NCBI Taxonomy" id="2045280"/>
    <lineage>
        <taxon>Bacteria</taxon>
        <taxon>Bacillati</taxon>
        <taxon>Chloroflexota</taxon>
        <taxon>Ktedonobacteria</taxon>
        <taxon>Thermogemmatisporales</taxon>
        <taxon>Thermogemmatisporaceae</taxon>
        <taxon>Thermogemmatispora</taxon>
    </lineage>
</organism>
<accession>A0A455T2P3</accession>
<proteinExistence type="predicted"/>
<sequence length="481" mass="53438">MWWQQVFPELPSGWVVERLLPPAQGLAFLNTQRPEYIKLSFARLRGANAIAQLNTLLTELRGQLQRLEASDLRTDPARNVASCQVRFWQQGQPLRGVLVVIAGQHGDALALSRAARADLYPQREHELERLAWSLLRRLTELTESASGVQEIQAASERAEQAQAELARTGRPVHVGLYWITIPQHWQLSLASGGNLLAVSPEGESVTIYVVQIPADVGTLQLMLRGLALLGLSSQQAALLKRLVSPYLPPVEVIRQLYPRLAAGAVQQLQILGQWPLPVAMGQAARIRYRYLRPSPAGMQAIEGGADVHSIPPPLQVPGAAFWNLTVQGAEAPAAIFGQRLPLYMAILASARPDPAGLQAALASQRQQHQIIQQMAASQAAHFRHQSQIIAQAFGQVNALQMNLFEHNLQSRLNTTLDWIDTFMGETYVKDVRTGARFTVPRSYVEFFRQRGEEVRAYGKYADPLLYGSYERDILKPIHHGE</sequence>
<dbReference type="AlphaFoldDB" id="A0A455T2P3"/>
<evidence type="ECO:0000313" key="1">
    <source>
        <dbReference type="EMBL" id="BBH92755.1"/>
    </source>
</evidence>